<organism evidence="15 16">
    <name type="scientific">Alistipes timonensis JC136</name>
    <dbReference type="NCBI Taxonomy" id="1033731"/>
    <lineage>
        <taxon>Bacteria</taxon>
        <taxon>Pseudomonadati</taxon>
        <taxon>Bacteroidota</taxon>
        <taxon>Bacteroidia</taxon>
        <taxon>Bacteroidales</taxon>
        <taxon>Rikenellaceae</taxon>
        <taxon>Alistipes</taxon>
    </lineage>
</organism>
<evidence type="ECO:0000256" key="8">
    <source>
        <dbReference type="ARBA" id="ARBA00022982"/>
    </source>
</evidence>
<dbReference type="EMBL" id="FNRI01000002">
    <property type="protein sequence ID" value="SEA27095.1"/>
    <property type="molecule type" value="Genomic_DNA"/>
</dbReference>
<dbReference type="PRINTS" id="PR00409">
    <property type="entry name" value="PHDIOXRDTASE"/>
</dbReference>
<dbReference type="UniPathway" id="UPA00070">
    <property type="reaction ID" value="UER00945"/>
</dbReference>
<dbReference type="PROSITE" id="PS51384">
    <property type="entry name" value="FAD_FR"/>
    <property type="match status" value="1"/>
</dbReference>
<comment type="similarity">
    <text evidence="1 11">Belongs to the PyrK family.</text>
</comment>
<keyword evidence="2 11" id="KW-0813">Transport</keyword>
<dbReference type="InterPro" id="IPR023455">
    <property type="entry name" value="Dihydroorotate_DHASE_ETsu"/>
</dbReference>
<feature type="binding site" evidence="11 12">
    <location>
        <begin position="49"/>
        <end position="52"/>
    </location>
    <ligand>
        <name>FAD</name>
        <dbReference type="ChEBI" id="CHEBI:57692"/>
    </ligand>
</feature>
<protein>
    <recommendedName>
        <fullName evidence="11">Dihydroorotate dehydrogenase B (NAD(+)), electron transfer subunit</fullName>
    </recommendedName>
    <alternativeName>
        <fullName evidence="11">Dihydroorotate oxidase B, electron transfer subunit</fullName>
    </alternativeName>
</protein>
<dbReference type="Gene3D" id="2.40.30.10">
    <property type="entry name" value="Translation factors"/>
    <property type="match status" value="1"/>
</dbReference>
<dbReference type="PIRSF" id="PIRSF006816">
    <property type="entry name" value="Cyc3_hyd_g"/>
    <property type="match status" value="1"/>
</dbReference>
<evidence type="ECO:0000313" key="16">
    <source>
        <dbReference type="Proteomes" id="UP000183253"/>
    </source>
</evidence>
<evidence type="ECO:0000256" key="9">
    <source>
        <dbReference type="ARBA" id="ARBA00023004"/>
    </source>
</evidence>
<evidence type="ECO:0000256" key="7">
    <source>
        <dbReference type="ARBA" id="ARBA00022975"/>
    </source>
</evidence>
<comment type="caution">
    <text evidence="11">Lacks conserved residue(s) required for the propagation of feature annotation.</text>
</comment>
<evidence type="ECO:0000256" key="4">
    <source>
        <dbReference type="ARBA" id="ARBA00022714"/>
    </source>
</evidence>
<dbReference type="GO" id="GO:0046872">
    <property type="term" value="F:metal ion binding"/>
    <property type="evidence" value="ECO:0007669"/>
    <property type="project" value="UniProtKB-KW"/>
</dbReference>
<dbReference type="Pfam" id="PF00175">
    <property type="entry name" value="NAD_binding_1"/>
    <property type="match status" value="1"/>
</dbReference>
<dbReference type="OrthoDB" id="9789468at2"/>
<feature type="binding site" evidence="11 13">
    <location>
        <position position="213"/>
    </location>
    <ligand>
        <name>[2Fe-2S] cluster</name>
        <dbReference type="ChEBI" id="CHEBI:190135"/>
    </ligand>
</feature>
<feature type="binding site" evidence="11 13">
    <location>
        <position position="233"/>
    </location>
    <ligand>
        <name>[2Fe-2S] cluster</name>
        <dbReference type="ChEBI" id="CHEBI:190135"/>
    </ligand>
</feature>
<dbReference type="RefSeq" id="WP_010263005.1">
    <property type="nucleotide sequence ID" value="NZ_CAEG01000012.1"/>
</dbReference>
<dbReference type="InterPro" id="IPR017938">
    <property type="entry name" value="Riboflavin_synthase-like_b-brl"/>
</dbReference>
<comment type="cofactor">
    <cofactor evidence="13">
        <name>[2Fe-2S] cluster</name>
        <dbReference type="ChEBI" id="CHEBI:190135"/>
    </cofactor>
    <text evidence="13">Binds 1 [2Fe-2S] cluster per subunit.</text>
</comment>
<comment type="cofactor">
    <cofactor evidence="11 12">
        <name>FAD</name>
        <dbReference type="ChEBI" id="CHEBI:57692"/>
    </cofactor>
    <text evidence="11 12">Binds 1 FAD per subunit.</text>
</comment>
<proteinExistence type="inferred from homology"/>
<comment type="function">
    <text evidence="11">Responsible for channeling the electrons from the oxidation of dihydroorotate from the FMN redox center in the PyrD type B subunit to the ultimate electron acceptor NAD(+).</text>
</comment>
<comment type="pathway">
    <text evidence="11">Pyrimidine metabolism; UMP biosynthesis via de novo pathway; orotate from (S)-dihydroorotate (NAD(+) route): step 1/1.</text>
</comment>
<reference evidence="15 16" key="1">
    <citation type="submission" date="2016-10" db="EMBL/GenBank/DDBJ databases">
        <authorList>
            <person name="de Groot N.N."/>
        </authorList>
    </citation>
    <scope>NUCLEOTIDE SEQUENCE [LARGE SCALE GENOMIC DNA]</scope>
    <source>
        <strain evidence="15 16">DSM 25383</strain>
    </source>
</reference>
<keyword evidence="10 11" id="KW-0411">Iron-sulfur</keyword>
<evidence type="ECO:0000313" key="15">
    <source>
        <dbReference type="EMBL" id="SEA27095.1"/>
    </source>
</evidence>
<dbReference type="InterPro" id="IPR019480">
    <property type="entry name" value="Dihydroorotate_DH_Fe-S-bd"/>
</dbReference>
<dbReference type="InterPro" id="IPR012165">
    <property type="entry name" value="Cyt_c3_hydrogenase_gsu"/>
</dbReference>
<dbReference type="GO" id="GO:0009055">
    <property type="term" value="F:electron transfer activity"/>
    <property type="evidence" value="ECO:0007669"/>
    <property type="project" value="UniProtKB-UniRule"/>
</dbReference>
<feature type="binding site" evidence="11 13">
    <location>
        <position position="218"/>
    </location>
    <ligand>
        <name>[2Fe-2S] cluster</name>
        <dbReference type="ChEBI" id="CHEBI:190135"/>
    </ligand>
</feature>
<dbReference type="Proteomes" id="UP000183253">
    <property type="component" value="Unassembled WGS sequence"/>
</dbReference>
<dbReference type="InterPro" id="IPR037117">
    <property type="entry name" value="Dihydroorotate_DH_ele_sf"/>
</dbReference>
<feature type="binding site" evidence="11 13">
    <location>
        <position position="221"/>
    </location>
    <ligand>
        <name>[2Fe-2S] cluster</name>
        <dbReference type="ChEBI" id="CHEBI:190135"/>
    </ligand>
</feature>
<keyword evidence="3 11" id="KW-0285">Flavoprotein</keyword>
<evidence type="ECO:0000256" key="6">
    <source>
        <dbReference type="ARBA" id="ARBA00022827"/>
    </source>
</evidence>
<evidence type="ECO:0000259" key="14">
    <source>
        <dbReference type="PROSITE" id="PS51384"/>
    </source>
</evidence>
<dbReference type="AlphaFoldDB" id="A0A1H3ZTY8"/>
<comment type="cofactor">
    <cofactor evidence="11">
        <name>[2Fe-2S] cluster</name>
        <dbReference type="ChEBI" id="CHEBI:190135"/>
    </cofactor>
    <text evidence="11">Binds 1 [2Fe-2S] cluster per subunit.</text>
</comment>
<dbReference type="PANTHER" id="PTHR43513:SF3">
    <property type="entry name" value="DIHYDROOROTATE DEHYDROGENASE B (NAD(+)), ELECTRON TRANSFER SUBUNIT-RELATED"/>
    <property type="match status" value="1"/>
</dbReference>
<dbReference type="Gene3D" id="3.40.50.80">
    <property type="entry name" value="Nucleotide-binding domain of ferredoxin-NADP reductase (FNR) module"/>
    <property type="match status" value="1"/>
</dbReference>
<gene>
    <name evidence="11" type="primary">pyrK</name>
    <name evidence="15" type="ORF">SAMN05444145_102339</name>
</gene>
<evidence type="ECO:0000256" key="2">
    <source>
        <dbReference type="ARBA" id="ARBA00022448"/>
    </source>
</evidence>
<accession>A0A1H3ZTY8</accession>
<keyword evidence="9 11" id="KW-0408">Iron</keyword>
<dbReference type="SUPFAM" id="SSF52343">
    <property type="entry name" value="Ferredoxin reductase-like, C-terminal NADP-linked domain"/>
    <property type="match status" value="1"/>
</dbReference>
<dbReference type="GO" id="GO:0050660">
    <property type="term" value="F:flavin adenine dinucleotide binding"/>
    <property type="evidence" value="ECO:0007669"/>
    <property type="project" value="InterPro"/>
</dbReference>
<keyword evidence="7 11" id="KW-0665">Pyrimidine biosynthesis</keyword>
<dbReference type="InterPro" id="IPR001433">
    <property type="entry name" value="OxRdtase_FAD/NAD-bd"/>
</dbReference>
<dbReference type="SUPFAM" id="SSF63380">
    <property type="entry name" value="Riboflavin synthase domain-like"/>
    <property type="match status" value="1"/>
</dbReference>
<keyword evidence="16" id="KW-1185">Reference proteome</keyword>
<dbReference type="GO" id="GO:0016491">
    <property type="term" value="F:oxidoreductase activity"/>
    <property type="evidence" value="ECO:0007669"/>
    <property type="project" value="InterPro"/>
</dbReference>
<evidence type="ECO:0000256" key="3">
    <source>
        <dbReference type="ARBA" id="ARBA00022630"/>
    </source>
</evidence>
<dbReference type="GO" id="GO:0051537">
    <property type="term" value="F:2 iron, 2 sulfur cluster binding"/>
    <property type="evidence" value="ECO:0007669"/>
    <property type="project" value="UniProtKB-KW"/>
</dbReference>
<dbReference type="Pfam" id="PF10418">
    <property type="entry name" value="DHODB_Fe-S_bind"/>
    <property type="match status" value="1"/>
</dbReference>
<feature type="domain" description="FAD-binding FR-type" evidence="14">
    <location>
        <begin position="2"/>
        <end position="97"/>
    </location>
</feature>
<dbReference type="InterPro" id="IPR039261">
    <property type="entry name" value="FNR_nucleotide-bd"/>
</dbReference>
<name>A0A1H3ZTY8_9BACT</name>
<dbReference type="HAMAP" id="MF_01211">
    <property type="entry name" value="DHODB_Fe_S_bind"/>
    <property type="match status" value="1"/>
</dbReference>
<dbReference type="GO" id="GO:0044205">
    <property type="term" value="P:'de novo' UMP biosynthetic process"/>
    <property type="evidence" value="ECO:0007669"/>
    <property type="project" value="UniProtKB-UniRule"/>
</dbReference>
<dbReference type="Gene3D" id="2.10.240.10">
    <property type="entry name" value="Dihydroorotate dehydrogenase, electron transfer subunit"/>
    <property type="match status" value="1"/>
</dbReference>
<keyword evidence="5 11" id="KW-0479">Metal-binding</keyword>
<dbReference type="InterPro" id="IPR017927">
    <property type="entry name" value="FAD-bd_FR_type"/>
</dbReference>
<dbReference type="STRING" id="1033731.SAMN05444145_102339"/>
<feature type="binding site" evidence="11 12">
    <location>
        <begin position="71"/>
        <end position="72"/>
    </location>
    <ligand>
        <name>FAD</name>
        <dbReference type="ChEBI" id="CHEBI:57692"/>
    </ligand>
</feature>
<evidence type="ECO:0000256" key="10">
    <source>
        <dbReference type="ARBA" id="ARBA00023014"/>
    </source>
</evidence>
<evidence type="ECO:0000256" key="12">
    <source>
        <dbReference type="PIRSR" id="PIRSR006816-1"/>
    </source>
</evidence>
<evidence type="ECO:0000256" key="11">
    <source>
        <dbReference type="HAMAP-Rule" id="MF_01211"/>
    </source>
</evidence>
<evidence type="ECO:0000256" key="5">
    <source>
        <dbReference type="ARBA" id="ARBA00022723"/>
    </source>
</evidence>
<evidence type="ECO:0000256" key="1">
    <source>
        <dbReference type="ARBA" id="ARBA00006422"/>
    </source>
</evidence>
<sequence length="246" mass="26953">MYKKGIYKILTNEPLTDAVWRMTLAGDTQWIAAPGQFVNIALEGRYLRRPISVCDFDDRSITLIYKVVGGGTEQMSRMQAGEELDLLTGLGNGFSTKNDARRPLLVGGGVGVPPLYNLAKRLLAEGKPVQVVLGFNTAAEVFYEEEFRALGCEVTVSTVDGSRGVEGFVTTAIAERGLDFDYFYACGPLPMLHALYNATDRDGQLSFEERMGCGFGACMGCSCKTKYGNKRICKEGPVLEKGEIIW</sequence>
<dbReference type="PANTHER" id="PTHR43513">
    <property type="entry name" value="DIHYDROOROTATE DEHYDROGENASE B (NAD(+)), ELECTRON TRANSFER SUBUNIT"/>
    <property type="match status" value="1"/>
</dbReference>
<keyword evidence="6 11" id="KW-0274">FAD</keyword>
<keyword evidence="8 11" id="KW-0249">Electron transport</keyword>
<dbReference type="CDD" id="cd06218">
    <property type="entry name" value="DHOD_e_trans"/>
    <property type="match status" value="1"/>
</dbReference>
<evidence type="ECO:0000256" key="13">
    <source>
        <dbReference type="PIRSR" id="PIRSR006816-2"/>
    </source>
</evidence>
<keyword evidence="4 11" id="KW-0001">2Fe-2S</keyword>
<dbReference type="InterPro" id="IPR050353">
    <property type="entry name" value="PyrK_electron_transfer"/>
</dbReference>
<comment type="subunit">
    <text evidence="11">Heterotetramer of 2 PyrK and 2 PyrD type B subunits.</text>
</comment>